<protein>
    <submittedName>
        <fullName evidence="1">Uncharacterized protein</fullName>
    </submittedName>
</protein>
<evidence type="ECO:0000313" key="2">
    <source>
        <dbReference type="Proteomes" id="UP000790709"/>
    </source>
</evidence>
<gene>
    <name evidence="1" type="ORF">BV22DRAFT_1078092</name>
</gene>
<keyword evidence="2" id="KW-1185">Reference proteome</keyword>
<reference evidence="1" key="1">
    <citation type="journal article" date="2021" name="New Phytol.">
        <title>Evolutionary innovations through gain and loss of genes in the ectomycorrhizal Boletales.</title>
        <authorList>
            <person name="Wu G."/>
            <person name="Miyauchi S."/>
            <person name="Morin E."/>
            <person name="Kuo A."/>
            <person name="Drula E."/>
            <person name="Varga T."/>
            <person name="Kohler A."/>
            <person name="Feng B."/>
            <person name="Cao Y."/>
            <person name="Lipzen A."/>
            <person name="Daum C."/>
            <person name="Hundley H."/>
            <person name="Pangilinan J."/>
            <person name="Johnson J."/>
            <person name="Barry K."/>
            <person name="LaButti K."/>
            <person name="Ng V."/>
            <person name="Ahrendt S."/>
            <person name="Min B."/>
            <person name="Choi I.G."/>
            <person name="Park H."/>
            <person name="Plett J.M."/>
            <person name="Magnuson J."/>
            <person name="Spatafora J.W."/>
            <person name="Nagy L.G."/>
            <person name="Henrissat B."/>
            <person name="Grigoriev I.V."/>
            <person name="Yang Z.L."/>
            <person name="Xu J."/>
            <person name="Martin F.M."/>
        </authorList>
    </citation>
    <scope>NUCLEOTIDE SEQUENCE</scope>
    <source>
        <strain evidence="1">KUC20120723A-06</strain>
    </source>
</reference>
<sequence length="800" mass="87663">MSRALTTAQVISLGDYLKPDFDPASLTVSQLLGVLGYHNIPFPTPYTKPKLVQLFISEIKSKTSPLKRERIKKENSIASNDGITDGVTGKPINGGTKTTTARRVSRRISRAPSEEEEDPAPLPDPPKRRRSSAQPNLGGVVRARAPLAQSTLMEESEPEEEEPVRKIGRSKKTSQAGGSQSRRVSVAEDSGWEDNNIFQSGAESSSPARHSPVRPRATRKSTAPRKSRQSMSAPPQMSPSSSPPKTPLIREHLQRSPPQSRFEPQLPLNIPRQPRGSSPSERRTRFNPFEHPSTVSEAPVVAGWESRHDIPNSADHRGAGDDADLGAGPEEVGSIDIDEDDSQVAIVSQRLADGAASVRRNPAPPRHTSASYFLRFIYLLVFLAGSGVVVNYKMESASIGYCDAGSTSSHALEEFRDHLSAVEACNRENRTLLRLPSMGSDDPLAEDGAPCPPLALIPLPHPSTCTPCPEYAICAQHTVTCNTGYLLRPHPVLGLLSPFGSVPSAPVEVVWKVIGSVANGLPGFGSVAFPQRCVEDPRRKRHIGALGKGIEALLGQERGRRVCAGGKEGHQTMADSEGGEARKWGLEVETLRETMKQKTAPHLLESFDETFHEAIQQLIQWGGVILGEDMAGNRYLAHKSPNLTWNCQVTVKSRDLWEQWRATFFAFIAAVGAAILFRRRQTQRQIEGKRVGELVQIALGTLRNQELAHHTDPVTAPHPYLSSLQLRDLILQDEHSIPARRRLWDQVERVVEGNANVRANLEEVQGGDELRVWRWVGTAGRGSDLRKRIPLAQGDDSQVG</sequence>
<evidence type="ECO:0000313" key="1">
    <source>
        <dbReference type="EMBL" id="KAH7930813.1"/>
    </source>
</evidence>
<organism evidence="1 2">
    <name type="scientific">Leucogyrophana mollusca</name>
    <dbReference type="NCBI Taxonomy" id="85980"/>
    <lineage>
        <taxon>Eukaryota</taxon>
        <taxon>Fungi</taxon>
        <taxon>Dikarya</taxon>
        <taxon>Basidiomycota</taxon>
        <taxon>Agaricomycotina</taxon>
        <taxon>Agaricomycetes</taxon>
        <taxon>Agaricomycetidae</taxon>
        <taxon>Boletales</taxon>
        <taxon>Boletales incertae sedis</taxon>
        <taxon>Leucogyrophana</taxon>
    </lineage>
</organism>
<accession>A0ACB8BZS4</accession>
<dbReference type="Proteomes" id="UP000790709">
    <property type="component" value="Unassembled WGS sequence"/>
</dbReference>
<name>A0ACB8BZS4_9AGAM</name>
<comment type="caution">
    <text evidence="1">The sequence shown here is derived from an EMBL/GenBank/DDBJ whole genome shotgun (WGS) entry which is preliminary data.</text>
</comment>
<proteinExistence type="predicted"/>
<dbReference type="EMBL" id="MU266329">
    <property type="protein sequence ID" value="KAH7930813.1"/>
    <property type="molecule type" value="Genomic_DNA"/>
</dbReference>